<evidence type="ECO:0000256" key="12">
    <source>
        <dbReference type="ARBA" id="ARBA00023180"/>
    </source>
</evidence>
<dbReference type="PROSITE" id="PS00452">
    <property type="entry name" value="GUANYLATE_CYCLASE_1"/>
    <property type="match status" value="1"/>
</dbReference>
<dbReference type="Gene3D" id="3.40.50.2300">
    <property type="match status" value="2"/>
</dbReference>
<dbReference type="Pfam" id="PF07714">
    <property type="entry name" value="PK_Tyr_Ser-Thr"/>
    <property type="match status" value="1"/>
</dbReference>
<keyword evidence="5 17" id="KW-0812">Transmembrane</keyword>
<dbReference type="InterPro" id="IPR001054">
    <property type="entry name" value="A/G_cyclase"/>
</dbReference>
<feature type="transmembrane region" description="Helical" evidence="17">
    <location>
        <begin position="175"/>
        <end position="198"/>
    </location>
</feature>
<dbReference type="InterPro" id="IPR001828">
    <property type="entry name" value="ANF_lig-bd_rcpt"/>
</dbReference>
<evidence type="ECO:0000256" key="6">
    <source>
        <dbReference type="ARBA" id="ARBA00022729"/>
    </source>
</evidence>
<keyword evidence="8 17" id="KW-1133">Transmembrane helix</keyword>
<dbReference type="GO" id="GO:0005525">
    <property type="term" value="F:GTP binding"/>
    <property type="evidence" value="ECO:0007669"/>
    <property type="project" value="UniProtKB-KW"/>
</dbReference>
<evidence type="ECO:0000256" key="16">
    <source>
        <dbReference type="RuleBase" id="RU003431"/>
    </source>
</evidence>
<organism evidence="20 21">
    <name type="scientific">Dinothrombium tinctorium</name>
    <dbReference type="NCBI Taxonomy" id="1965070"/>
    <lineage>
        <taxon>Eukaryota</taxon>
        <taxon>Metazoa</taxon>
        <taxon>Ecdysozoa</taxon>
        <taxon>Arthropoda</taxon>
        <taxon>Chelicerata</taxon>
        <taxon>Arachnida</taxon>
        <taxon>Acari</taxon>
        <taxon>Acariformes</taxon>
        <taxon>Trombidiformes</taxon>
        <taxon>Prostigmata</taxon>
        <taxon>Anystina</taxon>
        <taxon>Parasitengona</taxon>
        <taxon>Trombidioidea</taxon>
        <taxon>Trombidiidae</taxon>
        <taxon>Dinothrombium</taxon>
    </lineage>
</organism>
<dbReference type="GO" id="GO:0004016">
    <property type="term" value="F:adenylate cyclase activity"/>
    <property type="evidence" value="ECO:0007669"/>
    <property type="project" value="TreeGrafter"/>
</dbReference>
<dbReference type="GO" id="GO:0004383">
    <property type="term" value="F:guanylate cyclase activity"/>
    <property type="evidence" value="ECO:0007669"/>
    <property type="project" value="UniProtKB-EC"/>
</dbReference>
<dbReference type="PANTHER" id="PTHR11920:SF494">
    <property type="entry name" value="ATRIAL NATRIURETIC PEPTIDE RECEPTOR 2"/>
    <property type="match status" value="1"/>
</dbReference>
<feature type="non-terminal residue" evidence="20">
    <location>
        <position position="1"/>
    </location>
</feature>
<evidence type="ECO:0000256" key="10">
    <source>
        <dbReference type="ARBA" id="ARBA00023136"/>
    </source>
</evidence>
<dbReference type="InterPro" id="IPR001245">
    <property type="entry name" value="Ser-Thr/Tyr_kinase_cat_dom"/>
</dbReference>
<keyword evidence="9" id="KW-0342">GTP-binding</keyword>
<dbReference type="GO" id="GO:0035556">
    <property type="term" value="P:intracellular signal transduction"/>
    <property type="evidence" value="ECO:0007669"/>
    <property type="project" value="InterPro"/>
</dbReference>
<evidence type="ECO:0000256" key="2">
    <source>
        <dbReference type="ARBA" id="ARBA00004251"/>
    </source>
</evidence>
<dbReference type="PROSITE" id="PS50125">
    <property type="entry name" value="GUANYLATE_CYCLASE_2"/>
    <property type="match status" value="1"/>
</dbReference>
<dbReference type="Pfam" id="PF00211">
    <property type="entry name" value="Guanylate_cyc"/>
    <property type="match status" value="1"/>
</dbReference>
<dbReference type="FunFam" id="3.30.70.1230:FF:000004">
    <property type="entry name" value="Guanylate cyclase"/>
    <property type="match status" value="1"/>
</dbReference>
<dbReference type="InterPro" id="IPR011009">
    <property type="entry name" value="Kinase-like_dom_sf"/>
</dbReference>
<dbReference type="GO" id="GO:0001653">
    <property type="term" value="F:peptide receptor activity"/>
    <property type="evidence" value="ECO:0007669"/>
    <property type="project" value="TreeGrafter"/>
</dbReference>
<protein>
    <recommendedName>
        <fullName evidence="3 16">Guanylate cyclase</fullName>
        <ecNumber evidence="3 16">4.6.1.2</ecNumber>
    </recommendedName>
</protein>
<comment type="catalytic activity">
    <reaction evidence="1 16">
        <text>GTP = 3',5'-cyclic GMP + diphosphate</text>
        <dbReference type="Rhea" id="RHEA:13665"/>
        <dbReference type="ChEBI" id="CHEBI:33019"/>
        <dbReference type="ChEBI" id="CHEBI:37565"/>
        <dbReference type="ChEBI" id="CHEBI:57746"/>
        <dbReference type="EC" id="4.6.1.2"/>
    </reaction>
</comment>
<evidence type="ECO:0000256" key="3">
    <source>
        <dbReference type="ARBA" id="ARBA00012202"/>
    </source>
</evidence>
<dbReference type="GO" id="GO:0004672">
    <property type="term" value="F:protein kinase activity"/>
    <property type="evidence" value="ECO:0007669"/>
    <property type="project" value="InterPro"/>
</dbReference>
<evidence type="ECO:0000256" key="17">
    <source>
        <dbReference type="SAM" id="Phobius"/>
    </source>
</evidence>
<dbReference type="Proteomes" id="UP000285301">
    <property type="component" value="Unassembled WGS sequence"/>
</dbReference>
<dbReference type="Gene3D" id="3.30.200.20">
    <property type="entry name" value="Phosphorylase Kinase, domain 1"/>
    <property type="match status" value="1"/>
</dbReference>
<dbReference type="InterPro" id="IPR000719">
    <property type="entry name" value="Prot_kinase_dom"/>
</dbReference>
<dbReference type="SMART" id="SM00044">
    <property type="entry name" value="CYCc"/>
    <property type="match status" value="1"/>
</dbReference>
<dbReference type="SUPFAM" id="SSF56112">
    <property type="entry name" value="Protein kinase-like (PK-like)"/>
    <property type="match status" value="1"/>
</dbReference>
<dbReference type="InterPro" id="IPR001170">
    <property type="entry name" value="ANPR/GUC"/>
</dbReference>
<keyword evidence="11 20" id="KW-0675">Receptor</keyword>
<dbReference type="Pfam" id="PF01094">
    <property type="entry name" value="ANF_receptor"/>
    <property type="match status" value="1"/>
</dbReference>
<evidence type="ECO:0000313" key="20">
    <source>
        <dbReference type="EMBL" id="RWS14989.1"/>
    </source>
</evidence>
<keyword evidence="13 15" id="KW-0456">Lyase</keyword>
<dbReference type="PRINTS" id="PR00255">
    <property type="entry name" value="NATPEPTIDER"/>
</dbReference>
<reference evidence="20 21" key="1">
    <citation type="journal article" date="2018" name="Gigascience">
        <title>Genomes of trombidid mites reveal novel predicted allergens and laterally-transferred genes associated with secondary metabolism.</title>
        <authorList>
            <person name="Dong X."/>
            <person name="Chaisiri K."/>
            <person name="Xia D."/>
            <person name="Armstrong S.D."/>
            <person name="Fang Y."/>
            <person name="Donnelly M.J."/>
            <person name="Kadowaki T."/>
            <person name="McGarry J.W."/>
            <person name="Darby A.C."/>
            <person name="Makepeace B.L."/>
        </authorList>
    </citation>
    <scope>NUCLEOTIDE SEQUENCE [LARGE SCALE GENOMIC DNA]</scope>
    <source>
        <strain evidence="20">UoL-WK</strain>
    </source>
</reference>
<evidence type="ECO:0000256" key="14">
    <source>
        <dbReference type="ARBA" id="ARBA00023293"/>
    </source>
</evidence>
<comment type="caution">
    <text evidence="20">The sequence shown here is derived from an EMBL/GenBank/DDBJ whole genome shotgun (WGS) entry which is preliminary data.</text>
</comment>
<keyword evidence="6" id="KW-0732">Signal</keyword>
<evidence type="ECO:0000256" key="13">
    <source>
        <dbReference type="ARBA" id="ARBA00023239"/>
    </source>
</evidence>
<comment type="subcellular location">
    <subcellularLocation>
        <location evidence="2">Cell membrane</location>
        <topology evidence="2">Single-pass type I membrane protein</topology>
    </subcellularLocation>
</comment>
<keyword evidence="10 17" id="KW-0472">Membrane</keyword>
<evidence type="ECO:0000256" key="11">
    <source>
        <dbReference type="ARBA" id="ARBA00023170"/>
    </source>
</evidence>
<evidence type="ECO:0000256" key="7">
    <source>
        <dbReference type="ARBA" id="ARBA00022741"/>
    </source>
</evidence>
<dbReference type="EC" id="4.6.1.2" evidence="3 16"/>
<dbReference type="OrthoDB" id="1890790at2759"/>
<keyword evidence="4" id="KW-1003">Cell membrane</keyword>
<gene>
    <name evidence="20" type="ORF">B4U79_10299</name>
</gene>
<dbReference type="InterPro" id="IPR018297">
    <property type="entry name" value="A/G_cyclase_CS"/>
</dbReference>
<keyword evidence="12" id="KW-0325">Glycoprotein</keyword>
<comment type="similarity">
    <text evidence="15">Belongs to the adenylyl cyclase class-4/guanylyl cyclase family.</text>
</comment>
<sequence length="812" mass="93789">QTKAIYESLLLVAVRIPQSDEYKSFIEEIAVRSTIQLRRKFDEDDINAIITGFHDSVLLYAKALNETIREGGDLKDGFSITRKLWKRSFYGYVSGDIHFNENGDQETDYTLSDFDPATMKMRTVFNFYGHRDESEALVKVGEISWPNGRNTPPPDIPECGFIGDKCLETDKSLRYFITTSLVLLCLVMITVVIMFIIYRKLKLESELASHWWRIRWDEINIIEGSDRSFDLRDEPSPNTSSAPRQNYFVSQQQKSMNTRENLLTVVEAANVYSKWPQETRKGIFKGMRVAVKPINIRRLSMNRNVLMELKYMKDICHENLIRFIGFCPDEPHLFIITEYAQKGNLRDLLDNEAFNIDWPFRFSLLSDIVEGMSFIHNSAIEFHGRLKSTNCVIDRRLVVKLTDYGLRSLINQSINDTHDLKSLLWIAPEFLRFKNPHHHGSQKGDVYSFAIVLQEIVTRTAPFETPSNRDGSNPSYNVSAIINRLKSGAKPYCRPTIPDSEAECPPVVRELMIDCWSEDPADRPTFETIKHTLKRATRDLGTGNFLENLLLRMEQYANDLEKLVENKTAAFFEEKRKCEEILYEVLPRYVVEQLKFGHPVRPESFECVTIFFSDVVDFPKLSSNSNPMQIIELLNDIYTVFDGIIVNYDVYKVETVGDAFMVVSGLPINNGDEHVREIARMSLELREEIKKFKIKHMPDETLQLRIGLHSGPCAAGVIGLKMPRYCLFGDTINTASRMETYGEAMKIHISSETKRLLQKFGTFEIELRGLIQIKVIQAKDWSKRIGYCEKKTAVSEHFCHSHEYRNCIRSFK</sequence>
<dbReference type="AlphaFoldDB" id="A0A3S3P4X6"/>
<dbReference type="CDD" id="cd07302">
    <property type="entry name" value="CHD"/>
    <property type="match status" value="1"/>
</dbReference>
<dbReference type="InterPro" id="IPR028082">
    <property type="entry name" value="Peripla_BP_I"/>
</dbReference>
<evidence type="ECO:0000256" key="15">
    <source>
        <dbReference type="RuleBase" id="RU000405"/>
    </source>
</evidence>
<keyword evidence="14 16" id="KW-0141">cGMP biosynthesis</keyword>
<dbReference type="Gene3D" id="3.30.70.1230">
    <property type="entry name" value="Nucleotide cyclase"/>
    <property type="match status" value="1"/>
</dbReference>
<dbReference type="GO" id="GO:0005524">
    <property type="term" value="F:ATP binding"/>
    <property type="evidence" value="ECO:0007669"/>
    <property type="project" value="InterPro"/>
</dbReference>
<keyword evidence="21" id="KW-1185">Reference proteome</keyword>
<dbReference type="SUPFAM" id="SSF55073">
    <property type="entry name" value="Nucleotide cyclase"/>
    <property type="match status" value="1"/>
</dbReference>
<dbReference type="STRING" id="1965070.A0A3S3P4X6"/>
<dbReference type="GO" id="GO:0005886">
    <property type="term" value="C:plasma membrane"/>
    <property type="evidence" value="ECO:0007669"/>
    <property type="project" value="UniProtKB-SubCell"/>
</dbReference>
<evidence type="ECO:0000259" key="18">
    <source>
        <dbReference type="PROSITE" id="PS50011"/>
    </source>
</evidence>
<evidence type="ECO:0000256" key="5">
    <source>
        <dbReference type="ARBA" id="ARBA00022692"/>
    </source>
</evidence>
<dbReference type="Gene3D" id="1.10.510.10">
    <property type="entry name" value="Transferase(Phosphotransferase) domain 1"/>
    <property type="match status" value="1"/>
</dbReference>
<dbReference type="InterPro" id="IPR029787">
    <property type="entry name" value="Nucleotide_cyclase"/>
</dbReference>
<dbReference type="PROSITE" id="PS50011">
    <property type="entry name" value="PROTEIN_KINASE_DOM"/>
    <property type="match status" value="1"/>
</dbReference>
<evidence type="ECO:0000256" key="1">
    <source>
        <dbReference type="ARBA" id="ARBA00001436"/>
    </source>
</evidence>
<proteinExistence type="inferred from homology"/>
<feature type="domain" description="Protein kinase" evidence="18">
    <location>
        <begin position="251"/>
        <end position="534"/>
    </location>
</feature>
<evidence type="ECO:0000313" key="21">
    <source>
        <dbReference type="Proteomes" id="UP000285301"/>
    </source>
</evidence>
<name>A0A3S3P4X6_9ACAR</name>
<dbReference type="PANTHER" id="PTHR11920">
    <property type="entry name" value="GUANYLYL CYCLASE"/>
    <property type="match status" value="1"/>
</dbReference>
<evidence type="ECO:0000256" key="8">
    <source>
        <dbReference type="ARBA" id="ARBA00022989"/>
    </source>
</evidence>
<dbReference type="SUPFAM" id="SSF53822">
    <property type="entry name" value="Periplasmic binding protein-like I"/>
    <property type="match status" value="1"/>
</dbReference>
<feature type="domain" description="Guanylate cyclase" evidence="19">
    <location>
        <begin position="609"/>
        <end position="739"/>
    </location>
</feature>
<evidence type="ECO:0000256" key="9">
    <source>
        <dbReference type="ARBA" id="ARBA00023134"/>
    </source>
</evidence>
<accession>A0A3S3P4X6</accession>
<evidence type="ECO:0000259" key="19">
    <source>
        <dbReference type="PROSITE" id="PS50125"/>
    </source>
</evidence>
<evidence type="ECO:0000256" key="4">
    <source>
        <dbReference type="ARBA" id="ARBA00022475"/>
    </source>
</evidence>
<dbReference type="InterPro" id="IPR050401">
    <property type="entry name" value="Cyclic_nucleotide_synthase"/>
</dbReference>
<keyword evidence="7" id="KW-0547">Nucleotide-binding</keyword>
<dbReference type="GO" id="GO:0007168">
    <property type="term" value="P:receptor guanylyl cyclase signaling pathway"/>
    <property type="evidence" value="ECO:0007669"/>
    <property type="project" value="TreeGrafter"/>
</dbReference>
<dbReference type="EMBL" id="NCKU01000573">
    <property type="protein sequence ID" value="RWS14989.1"/>
    <property type="molecule type" value="Genomic_DNA"/>
</dbReference>
<dbReference type="Gene3D" id="6.10.250.780">
    <property type="match status" value="1"/>
</dbReference>